<organism evidence="1">
    <name type="scientific">Oppiella nova</name>
    <dbReference type="NCBI Taxonomy" id="334625"/>
    <lineage>
        <taxon>Eukaryota</taxon>
        <taxon>Metazoa</taxon>
        <taxon>Ecdysozoa</taxon>
        <taxon>Arthropoda</taxon>
        <taxon>Chelicerata</taxon>
        <taxon>Arachnida</taxon>
        <taxon>Acari</taxon>
        <taxon>Acariformes</taxon>
        <taxon>Sarcoptiformes</taxon>
        <taxon>Oribatida</taxon>
        <taxon>Brachypylina</taxon>
        <taxon>Oppioidea</taxon>
        <taxon>Oppiidae</taxon>
        <taxon>Oppiella</taxon>
    </lineage>
</organism>
<dbReference type="AlphaFoldDB" id="A0A7R9M2R2"/>
<dbReference type="EMBL" id="CAJPVJ010005006">
    <property type="protein sequence ID" value="CAG2169133.1"/>
    <property type="molecule type" value="Genomic_DNA"/>
</dbReference>
<dbReference type="Proteomes" id="UP000728032">
    <property type="component" value="Unassembled WGS sequence"/>
</dbReference>
<proteinExistence type="predicted"/>
<accession>A0A7R9M2R2</accession>
<protein>
    <submittedName>
        <fullName evidence="1">Uncharacterized protein</fullName>
    </submittedName>
</protein>
<evidence type="ECO:0000313" key="1">
    <source>
        <dbReference type="EMBL" id="CAD7651949.1"/>
    </source>
</evidence>
<name>A0A7R9M2R2_9ACAR</name>
<sequence>MISFAFGSNREVSMMATNDLRSVSKSSAVVSNSSTRVSLKASLADSRPKCRSTGCPAASSRVKTWSDDLIHTLRHLTKPEI</sequence>
<evidence type="ECO:0000313" key="2">
    <source>
        <dbReference type="Proteomes" id="UP000728032"/>
    </source>
</evidence>
<reference evidence="1" key="1">
    <citation type="submission" date="2020-11" db="EMBL/GenBank/DDBJ databases">
        <authorList>
            <person name="Tran Van P."/>
        </authorList>
    </citation>
    <scope>NUCLEOTIDE SEQUENCE</scope>
</reference>
<keyword evidence="2" id="KW-1185">Reference proteome</keyword>
<dbReference type="EMBL" id="OC919831">
    <property type="protein sequence ID" value="CAD7651949.1"/>
    <property type="molecule type" value="Genomic_DNA"/>
</dbReference>
<gene>
    <name evidence="1" type="ORF">ONB1V03_LOCUS8617</name>
</gene>